<feature type="compositionally biased region" description="Basic and acidic residues" evidence="1">
    <location>
        <begin position="116"/>
        <end position="166"/>
    </location>
</feature>
<sequence length="201" mass="21062">MSDRDAARAAKDQLRTRLAPVLGVGGIGIGRRPDGYVVTVDVTDEAHTTQVPSSWDGVDVEVRVVGRITPLGVPATGDTAGLPGLPESDADARAGRPGPDRRTAERRSTGRAPARQAERRPTSGERRTAAADRRAADRRPAGRRPDERAADRGTDRATDRATDRSSDQAGADGRATSGRAASTVPGSAWSLVGQDDPGTPR</sequence>
<feature type="region of interest" description="Disordered" evidence="1">
    <location>
        <begin position="71"/>
        <end position="201"/>
    </location>
</feature>
<evidence type="ECO:0000256" key="1">
    <source>
        <dbReference type="SAM" id="MobiDB-lite"/>
    </source>
</evidence>
<protein>
    <submittedName>
        <fullName evidence="2">Uncharacterized protein</fullName>
    </submittedName>
</protein>
<organism evidence="2 3">
    <name type="scientific">Aquipuribacter hungaricus</name>
    <dbReference type="NCBI Taxonomy" id="545624"/>
    <lineage>
        <taxon>Bacteria</taxon>
        <taxon>Bacillati</taxon>
        <taxon>Actinomycetota</taxon>
        <taxon>Actinomycetes</taxon>
        <taxon>Micrococcales</taxon>
        <taxon>Intrasporangiaceae</taxon>
        <taxon>Aquipuribacter</taxon>
    </lineage>
</organism>
<evidence type="ECO:0000313" key="3">
    <source>
        <dbReference type="Proteomes" id="UP001595685"/>
    </source>
</evidence>
<keyword evidence="3" id="KW-1185">Reference proteome</keyword>
<name>A0ABV7WL95_9MICO</name>
<evidence type="ECO:0000313" key="2">
    <source>
        <dbReference type="EMBL" id="MFC3689692.1"/>
    </source>
</evidence>
<comment type="caution">
    <text evidence="2">The sequence shown here is derived from an EMBL/GenBank/DDBJ whole genome shotgun (WGS) entry which is preliminary data.</text>
</comment>
<feature type="compositionally biased region" description="Basic and acidic residues" evidence="1">
    <location>
        <begin position="90"/>
        <end position="108"/>
    </location>
</feature>
<proteinExistence type="predicted"/>
<accession>A0ABV7WL95</accession>
<reference evidence="3" key="1">
    <citation type="journal article" date="2019" name="Int. J. Syst. Evol. Microbiol.">
        <title>The Global Catalogue of Microorganisms (GCM) 10K type strain sequencing project: providing services to taxonomists for standard genome sequencing and annotation.</title>
        <authorList>
            <consortium name="The Broad Institute Genomics Platform"/>
            <consortium name="The Broad Institute Genome Sequencing Center for Infectious Disease"/>
            <person name="Wu L."/>
            <person name="Ma J."/>
        </authorList>
    </citation>
    <scope>NUCLEOTIDE SEQUENCE [LARGE SCALE GENOMIC DNA]</scope>
    <source>
        <strain evidence="3">NCAIM B.02333</strain>
    </source>
</reference>
<dbReference type="RefSeq" id="WP_376984238.1">
    <property type="nucleotide sequence ID" value="NZ_JBHRWW010000012.1"/>
</dbReference>
<gene>
    <name evidence="2" type="ORF">ACFOLH_15195</name>
</gene>
<dbReference type="Proteomes" id="UP001595685">
    <property type="component" value="Unassembled WGS sequence"/>
</dbReference>
<dbReference type="EMBL" id="JBHRWW010000012">
    <property type="protein sequence ID" value="MFC3689692.1"/>
    <property type="molecule type" value="Genomic_DNA"/>
</dbReference>